<organism evidence="1 2">
    <name type="scientific">Mycobacterium ulcerans str. Harvey</name>
    <dbReference type="NCBI Taxonomy" id="1299332"/>
    <lineage>
        <taxon>Bacteria</taxon>
        <taxon>Bacillati</taxon>
        <taxon>Actinomycetota</taxon>
        <taxon>Actinomycetes</taxon>
        <taxon>Mycobacteriales</taxon>
        <taxon>Mycobacteriaceae</taxon>
        <taxon>Mycobacterium</taxon>
        <taxon>Mycobacterium ulcerans group</taxon>
    </lineage>
</organism>
<reference evidence="1 2" key="1">
    <citation type="submission" date="2014-01" db="EMBL/GenBank/DDBJ databases">
        <authorList>
            <person name="Dobos K."/>
            <person name="Lenaerts A."/>
            <person name="Ordway D."/>
            <person name="DeGroote M.A."/>
            <person name="Parker T."/>
            <person name="Sizemore C."/>
            <person name="Tallon L.J."/>
            <person name="Sadzewicz L.K."/>
            <person name="Sengamalay N."/>
            <person name="Fraser C.M."/>
            <person name="Hine E."/>
            <person name="Shefchek K.A."/>
            <person name="Das S.P."/>
            <person name="Tettelin H."/>
        </authorList>
    </citation>
    <scope>NUCLEOTIDE SEQUENCE [LARGE SCALE GENOMIC DNA]</scope>
    <source>
        <strain evidence="1 2">Harvey</strain>
    </source>
</reference>
<comment type="caution">
    <text evidence="1">The sequence shown here is derived from an EMBL/GenBank/DDBJ whole genome shotgun (WGS) entry which is preliminary data.</text>
</comment>
<dbReference type="SUPFAM" id="SSF51182">
    <property type="entry name" value="RmlC-like cupins"/>
    <property type="match status" value="1"/>
</dbReference>
<evidence type="ECO:0000313" key="1">
    <source>
        <dbReference type="EMBL" id="EUA93422.1"/>
    </source>
</evidence>
<keyword evidence="2" id="KW-1185">Reference proteome</keyword>
<gene>
    <name evidence="1" type="ORF">I551_0106</name>
</gene>
<accession>A0ABN0R8H4</accession>
<dbReference type="Proteomes" id="UP000020681">
    <property type="component" value="Unassembled WGS sequence"/>
</dbReference>
<proteinExistence type="predicted"/>
<protein>
    <submittedName>
        <fullName evidence="1">Uncharacterized protein</fullName>
    </submittedName>
</protein>
<name>A0ABN0R8H4_MYCUL</name>
<dbReference type="InterPro" id="IPR011051">
    <property type="entry name" value="RmlC_Cupin_sf"/>
</dbReference>
<sequence length="89" mass="9719">MRSPVHTFTPLLGAQLDLDAHAELDIEVDPTFEHGVLCDVGDLELAGTALAAGDLGYQGPDNTAVHVRNVGHSRRDYCCWAAHRLPKNW</sequence>
<evidence type="ECO:0000313" key="2">
    <source>
        <dbReference type="Proteomes" id="UP000020681"/>
    </source>
</evidence>
<dbReference type="EMBL" id="JAOL01000062">
    <property type="protein sequence ID" value="EUA93422.1"/>
    <property type="molecule type" value="Genomic_DNA"/>
</dbReference>